<protein>
    <submittedName>
        <fullName evidence="3">Heavy metal-binding protein</fullName>
    </submittedName>
</protein>
<proteinExistence type="predicted"/>
<reference evidence="3 4" key="1">
    <citation type="submission" date="2015-11" db="EMBL/GenBank/DDBJ databases">
        <title>Draft Genome Sequence of the Strain BR 10423 (Rhizobium sp.) isolated from nodules of Mimosa pudica.</title>
        <authorList>
            <person name="Barauna A.C."/>
            <person name="Zilli J.E."/>
            <person name="Simoes-Araujo J.L."/>
            <person name="Reis V.M."/>
            <person name="James E.K."/>
            <person name="Reis F.B.Jr."/>
            <person name="Rouws L.F."/>
            <person name="Passos S.R."/>
            <person name="Gois S.R."/>
        </authorList>
    </citation>
    <scope>NUCLEOTIDE SEQUENCE [LARGE SCALE GENOMIC DNA]</scope>
    <source>
        <strain evidence="3 4">BR10423</strain>
    </source>
</reference>
<dbReference type="Gene3D" id="3.30.70.100">
    <property type="match status" value="1"/>
</dbReference>
<evidence type="ECO:0000259" key="2">
    <source>
        <dbReference type="PROSITE" id="PS50846"/>
    </source>
</evidence>
<name>A0A109JZH4_9HYPH</name>
<dbReference type="CDD" id="cd00371">
    <property type="entry name" value="HMA"/>
    <property type="match status" value="1"/>
</dbReference>
<dbReference type="InterPro" id="IPR017969">
    <property type="entry name" value="Heavy-metal-associated_CS"/>
</dbReference>
<dbReference type="OrthoDB" id="9801832at2"/>
<dbReference type="Pfam" id="PF00403">
    <property type="entry name" value="HMA"/>
    <property type="match status" value="1"/>
</dbReference>
<dbReference type="PROSITE" id="PS01047">
    <property type="entry name" value="HMA_1"/>
    <property type="match status" value="1"/>
</dbReference>
<dbReference type="EMBL" id="LNCD01000025">
    <property type="protein sequence ID" value="KWV58013.1"/>
    <property type="molecule type" value="Genomic_DNA"/>
</dbReference>
<gene>
    <name evidence="3" type="ORF">AS026_30710</name>
</gene>
<accession>A0A109JZH4</accession>
<evidence type="ECO:0000313" key="4">
    <source>
        <dbReference type="Proteomes" id="UP000068164"/>
    </source>
</evidence>
<dbReference type="InterPro" id="IPR006121">
    <property type="entry name" value="HMA_dom"/>
</dbReference>
<dbReference type="PROSITE" id="PS50846">
    <property type="entry name" value="HMA_2"/>
    <property type="match status" value="1"/>
</dbReference>
<evidence type="ECO:0000256" key="1">
    <source>
        <dbReference type="ARBA" id="ARBA00022723"/>
    </source>
</evidence>
<feature type="domain" description="HMA" evidence="2">
    <location>
        <begin position="1"/>
        <end position="63"/>
    </location>
</feature>
<dbReference type="SUPFAM" id="SSF55008">
    <property type="entry name" value="HMA, heavy metal-associated domain"/>
    <property type="match status" value="1"/>
</dbReference>
<keyword evidence="1" id="KW-0479">Metal-binding</keyword>
<sequence length="67" mass="7031">MYEFNIQNMTCGHCAGTVEKAIKAADPTAQAKVDLPTRTAKVETALDPATIAAALESAGYPNTFTSL</sequence>
<dbReference type="InterPro" id="IPR036163">
    <property type="entry name" value="HMA_dom_sf"/>
</dbReference>
<evidence type="ECO:0000313" key="3">
    <source>
        <dbReference type="EMBL" id="KWV58013.1"/>
    </source>
</evidence>
<organism evidence="3 4">
    <name type="scientific">Rhizobium altiplani</name>
    <dbReference type="NCBI Taxonomy" id="1864509"/>
    <lineage>
        <taxon>Bacteria</taxon>
        <taxon>Pseudomonadati</taxon>
        <taxon>Pseudomonadota</taxon>
        <taxon>Alphaproteobacteria</taxon>
        <taxon>Hyphomicrobiales</taxon>
        <taxon>Rhizobiaceae</taxon>
        <taxon>Rhizobium/Agrobacterium group</taxon>
        <taxon>Rhizobium</taxon>
    </lineage>
</organism>
<dbReference type="AlphaFoldDB" id="A0A109JZH4"/>
<dbReference type="RefSeq" id="WP_062368741.1">
    <property type="nucleotide sequence ID" value="NZ_LNCD01000025.1"/>
</dbReference>
<dbReference type="GO" id="GO:0046872">
    <property type="term" value="F:metal ion binding"/>
    <property type="evidence" value="ECO:0007669"/>
    <property type="project" value="UniProtKB-KW"/>
</dbReference>
<dbReference type="Proteomes" id="UP000068164">
    <property type="component" value="Unassembled WGS sequence"/>
</dbReference>
<comment type="caution">
    <text evidence="3">The sequence shown here is derived from an EMBL/GenBank/DDBJ whole genome shotgun (WGS) entry which is preliminary data.</text>
</comment>
<keyword evidence="4" id="KW-1185">Reference proteome</keyword>